<proteinExistence type="predicted"/>
<evidence type="ECO:0000313" key="8">
    <source>
        <dbReference type="Proteomes" id="UP000016931"/>
    </source>
</evidence>
<dbReference type="OrthoDB" id="422427at2759"/>
<dbReference type="InterPro" id="IPR001138">
    <property type="entry name" value="Zn2Cys6_DnaBD"/>
</dbReference>
<dbReference type="HOGENOM" id="CLU_440068_0_0_1"/>
<dbReference type="Pfam" id="PF04082">
    <property type="entry name" value="Fungal_trans"/>
    <property type="match status" value="1"/>
</dbReference>
<dbReference type="OMA" id="AHWRIAY"/>
<dbReference type="Pfam" id="PF00172">
    <property type="entry name" value="Zn_clus"/>
    <property type="match status" value="1"/>
</dbReference>
<feature type="region of interest" description="Disordered" evidence="5">
    <location>
        <begin position="109"/>
        <end position="144"/>
    </location>
</feature>
<dbReference type="AlphaFoldDB" id="M3C686"/>
<evidence type="ECO:0000313" key="7">
    <source>
        <dbReference type="EMBL" id="EMF15786.1"/>
    </source>
</evidence>
<dbReference type="SUPFAM" id="SSF57701">
    <property type="entry name" value="Zn2/Cys6 DNA-binding domain"/>
    <property type="match status" value="1"/>
</dbReference>
<dbReference type="GeneID" id="27899010"/>
<dbReference type="GO" id="GO:0006351">
    <property type="term" value="P:DNA-templated transcription"/>
    <property type="evidence" value="ECO:0007669"/>
    <property type="project" value="InterPro"/>
</dbReference>
<dbReference type="Proteomes" id="UP000016931">
    <property type="component" value="Unassembled WGS sequence"/>
</dbReference>
<dbReference type="STRING" id="692275.M3C686"/>
<feature type="region of interest" description="Disordered" evidence="5">
    <location>
        <begin position="1"/>
        <end position="48"/>
    </location>
</feature>
<keyword evidence="4" id="KW-0539">Nucleus</keyword>
<dbReference type="PROSITE" id="PS50048">
    <property type="entry name" value="ZN2_CY6_FUNGAL_2"/>
    <property type="match status" value="1"/>
</dbReference>
<keyword evidence="2" id="KW-0479">Metal-binding</keyword>
<dbReference type="GO" id="GO:0000981">
    <property type="term" value="F:DNA-binding transcription factor activity, RNA polymerase II-specific"/>
    <property type="evidence" value="ECO:0007669"/>
    <property type="project" value="InterPro"/>
</dbReference>
<evidence type="ECO:0000256" key="1">
    <source>
        <dbReference type="ARBA" id="ARBA00004123"/>
    </source>
</evidence>
<evidence type="ECO:0000259" key="6">
    <source>
        <dbReference type="PROSITE" id="PS50048"/>
    </source>
</evidence>
<feature type="region of interest" description="Disordered" evidence="5">
    <location>
        <begin position="163"/>
        <end position="210"/>
    </location>
</feature>
<feature type="compositionally biased region" description="Polar residues" evidence="5">
    <location>
        <begin position="113"/>
        <end position="139"/>
    </location>
</feature>
<protein>
    <recommendedName>
        <fullName evidence="6">Zn(2)-C6 fungal-type domain-containing protein</fullName>
    </recommendedName>
</protein>
<feature type="compositionally biased region" description="Polar residues" evidence="5">
    <location>
        <begin position="669"/>
        <end position="684"/>
    </location>
</feature>
<gene>
    <name evidence="7" type="ORF">SEPMUDRAFT_124001</name>
</gene>
<sequence>MLSMFHDDPSSSTIRMPGIVKLQPAVMPSSSSSSSSPSSSLGDKMQRKRAARACDQCRRRKSRCDGLMNCSACSTIGLQCSFGHQVKQSRGPAYIAHLEQKIEALQDRLRHSSCGSEQSNNDTDETMTTQTSPSLSNPDRLSIGSRERLSTISADSYSSSSSFLKHHLTGGSSSSSSGGGGGGSDSSSGTTKKMASMRRTDTMMASSSSSVDEMMMMPTKYIETITTEPRGKPFGFDILRQLINFINHTGTAPTLPQDSSLKVVQALDSSHSIDNLLAGPMSSNTLLPPAKDEALKLVEIAFGEAFHLWPFVERSQIETTIYRLYDTNTFGRDFGDKEELGLVYSVLALGQRFDHSTTVLAETRRVQGIAYFAAAQELVPLSHCDRNLSAIQTVLCLALFLKAASALGRTHSYLAAAASAALRLGLHEDTPGFPKDESVLRRRVWSALNVFDAYTSIALGVPRTVGFECDEQDFYPSMSSMGSESGLVASNEHMEMMCTLSRGITAVHNTATARRSAGLGAYSISQQAIQEAGAELEEWARNCPLPLQAADHMTRSQLYLAYAYDYAQLLLYSPFAHYLTMPTVEINSPPYTLGLKAVNAALHAIQVAELLHKQLRLDEAYFLTVDVLVIAATTLLVFELGSGRESPWVHEALHASGIAKGLGHTNTCEENQSARNHSDATTFRPSAGDAPPD</sequence>
<keyword evidence="3" id="KW-0238">DNA-binding</keyword>
<dbReference type="CDD" id="cd12148">
    <property type="entry name" value="fungal_TF_MHR"/>
    <property type="match status" value="1"/>
</dbReference>
<evidence type="ECO:0000256" key="3">
    <source>
        <dbReference type="ARBA" id="ARBA00023125"/>
    </source>
</evidence>
<evidence type="ECO:0000256" key="2">
    <source>
        <dbReference type="ARBA" id="ARBA00022723"/>
    </source>
</evidence>
<accession>M3C686</accession>
<dbReference type="PROSITE" id="PS00463">
    <property type="entry name" value="ZN2_CY6_FUNGAL_1"/>
    <property type="match status" value="1"/>
</dbReference>
<feature type="region of interest" description="Disordered" evidence="5">
    <location>
        <begin position="669"/>
        <end position="693"/>
    </location>
</feature>
<reference evidence="7 8" key="1">
    <citation type="journal article" date="2012" name="PLoS Pathog.">
        <title>Diverse lifestyles and strategies of plant pathogenesis encoded in the genomes of eighteen Dothideomycetes fungi.</title>
        <authorList>
            <person name="Ohm R.A."/>
            <person name="Feau N."/>
            <person name="Henrissat B."/>
            <person name="Schoch C.L."/>
            <person name="Horwitz B.A."/>
            <person name="Barry K.W."/>
            <person name="Condon B.J."/>
            <person name="Copeland A.C."/>
            <person name="Dhillon B."/>
            <person name="Glaser F."/>
            <person name="Hesse C.N."/>
            <person name="Kosti I."/>
            <person name="LaButti K."/>
            <person name="Lindquist E.A."/>
            <person name="Lucas S."/>
            <person name="Salamov A.A."/>
            <person name="Bradshaw R.E."/>
            <person name="Ciuffetti L."/>
            <person name="Hamelin R.C."/>
            <person name="Kema G.H.J."/>
            <person name="Lawrence C."/>
            <person name="Scott J.A."/>
            <person name="Spatafora J.W."/>
            <person name="Turgeon B.G."/>
            <person name="de Wit P.J.G.M."/>
            <person name="Zhong S."/>
            <person name="Goodwin S.B."/>
            <person name="Grigoriev I.V."/>
        </authorList>
    </citation>
    <scope>NUCLEOTIDE SEQUENCE [LARGE SCALE GENOMIC DNA]</scope>
    <source>
        <strain evidence="7 8">SO2202</strain>
    </source>
</reference>
<dbReference type="eggNOG" id="ENOG502QSY2">
    <property type="taxonomic scope" value="Eukaryota"/>
</dbReference>
<dbReference type="GO" id="GO:0008270">
    <property type="term" value="F:zinc ion binding"/>
    <property type="evidence" value="ECO:0007669"/>
    <property type="project" value="InterPro"/>
</dbReference>
<dbReference type="GO" id="GO:0003677">
    <property type="term" value="F:DNA binding"/>
    <property type="evidence" value="ECO:0007669"/>
    <property type="project" value="UniProtKB-KW"/>
</dbReference>
<evidence type="ECO:0000256" key="5">
    <source>
        <dbReference type="SAM" id="MobiDB-lite"/>
    </source>
</evidence>
<feature type="compositionally biased region" description="Low complexity" evidence="5">
    <location>
        <begin position="28"/>
        <end position="40"/>
    </location>
</feature>
<dbReference type="InterPro" id="IPR036864">
    <property type="entry name" value="Zn2-C6_fun-type_DNA-bd_sf"/>
</dbReference>
<organism evidence="7 8">
    <name type="scientific">Sphaerulina musiva (strain SO2202)</name>
    <name type="common">Poplar stem canker fungus</name>
    <name type="synonym">Septoria musiva</name>
    <dbReference type="NCBI Taxonomy" id="692275"/>
    <lineage>
        <taxon>Eukaryota</taxon>
        <taxon>Fungi</taxon>
        <taxon>Dikarya</taxon>
        <taxon>Ascomycota</taxon>
        <taxon>Pezizomycotina</taxon>
        <taxon>Dothideomycetes</taxon>
        <taxon>Dothideomycetidae</taxon>
        <taxon>Mycosphaerellales</taxon>
        <taxon>Mycosphaerellaceae</taxon>
        <taxon>Sphaerulina</taxon>
    </lineage>
</organism>
<dbReference type="RefSeq" id="XP_016763907.1">
    <property type="nucleotide sequence ID" value="XM_016901873.1"/>
</dbReference>
<evidence type="ECO:0000256" key="4">
    <source>
        <dbReference type="ARBA" id="ARBA00023242"/>
    </source>
</evidence>
<name>M3C686_SPHMS</name>
<dbReference type="EMBL" id="KB456261">
    <property type="protein sequence ID" value="EMF15786.1"/>
    <property type="molecule type" value="Genomic_DNA"/>
</dbReference>
<comment type="subcellular location">
    <subcellularLocation>
        <location evidence="1">Nucleus</location>
    </subcellularLocation>
</comment>
<dbReference type="InterPro" id="IPR007219">
    <property type="entry name" value="XnlR_reg_dom"/>
</dbReference>
<dbReference type="PANTHER" id="PTHR46910:SF3">
    <property type="entry name" value="HALOTOLERANCE PROTEIN 9-RELATED"/>
    <property type="match status" value="1"/>
</dbReference>
<dbReference type="InterPro" id="IPR050987">
    <property type="entry name" value="AtrR-like"/>
</dbReference>
<dbReference type="PANTHER" id="PTHR46910">
    <property type="entry name" value="TRANSCRIPTION FACTOR PDR1"/>
    <property type="match status" value="1"/>
</dbReference>
<dbReference type="SMART" id="SM00066">
    <property type="entry name" value="GAL4"/>
    <property type="match status" value="1"/>
</dbReference>
<dbReference type="SMART" id="SM00906">
    <property type="entry name" value="Fungal_trans"/>
    <property type="match status" value="1"/>
</dbReference>
<dbReference type="CDD" id="cd00067">
    <property type="entry name" value="GAL4"/>
    <property type="match status" value="1"/>
</dbReference>
<dbReference type="Gene3D" id="4.10.240.10">
    <property type="entry name" value="Zn(2)-C6 fungal-type DNA-binding domain"/>
    <property type="match status" value="1"/>
</dbReference>
<feature type="domain" description="Zn(2)-C6 fungal-type" evidence="6">
    <location>
        <begin position="53"/>
        <end position="82"/>
    </location>
</feature>
<dbReference type="GO" id="GO:0005634">
    <property type="term" value="C:nucleus"/>
    <property type="evidence" value="ECO:0007669"/>
    <property type="project" value="UniProtKB-SubCell"/>
</dbReference>
<keyword evidence="8" id="KW-1185">Reference proteome</keyword>